<comment type="caution">
    <text evidence="1">The sequence shown here is derived from an EMBL/GenBank/DDBJ whole genome shotgun (WGS) entry which is preliminary data.</text>
</comment>
<accession>A0ABD4K500</accession>
<name>A0ABD4K500_9ENTR</name>
<dbReference type="Proteomes" id="UP000628560">
    <property type="component" value="Unassembled WGS sequence"/>
</dbReference>
<gene>
    <name evidence="1" type="ORF">ISP11_01585</name>
</gene>
<reference evidence="1 2" key="1">
    <citation type="submission" date="2020-11" db="EMBL/GenBank/DDBJ databases">
        <title>Identification of Lelliottia nimipressuralis from Wound Infection by Whole Genome-Based Bacterial Identification.</title>
        <authorList>
            <person name="Navarathna D.H."/>
            <person name="Choi H."/>
            <person name="Jinadatha C."/>
            <person name="Chatterjee P."/>
            <person name="Hwang M."/>
        </authorList>
    </citation>
    <scope>NUCLEOTIDE SEQUENCE [LARGE SCALE GENOMIC DNA]</scope>
    <source>
        <strain evidence="1 2">DN2020</strain>
    </source>
</reference>
<evidence type="ECO:0000313" key="1">
    <source>
        <dbReference type="EMBL" id="MBF4176545.1"/>
    </source>
</evidence>
<dbReference type="AlphaFoldDB" id="A0ABD4K500"/>
<evidence type="ECO:0000313" key="2">
    <source>
        <dbReference type="Proteomes" id="UP000628560"/>
    </source>
</evidence>
<protein>
    <submittedName>
        <fullName evidence="1">Adhesin</fullName>
    </submittedName>
</protein>
<sequence>MNSFKVDEIPDLGHPACTLSLYGNKKDDYYNYVEGSICPVGGEICKYSAIMKINNKINILKEVPSDKNGITFQNSQFYIISKHTEVKESEMNPEGTNIESIISINIKNRVKKINMTGYCGI</sequence>
<dbReference type="EMBL" id="JADIXP010000001">
    <property type="protein sequence ID" value="MBF4176545.1"/>
    <property type="molecule type" value="Genomic_DNA"/>
</dbReference>
<dbReference type="RefSeq" id="WP_194512207.1">
    <property type="nucleotide sequence ID" value="NZ_JADIXP010000001.1"/>
</dbReference>
<proteinExistence type="predicted"/>
<organism evidence="1 2">
    <name type="scientific">Lelliottia nimipressuralis</name>
    <dbReference type="NCBI Taxonomy" id="69220"/>
    <lineage>
        <taxon>Bacteria</taxon>
        <taxon>Pseudomonadati</taxon>
        <taxon>Pseudomonadota</taxon>
        <taxon>Gammaproteobacteria</taxon>
        <taxon>Enterobacterales</taxon>
        <taxon>Enterobacteriaceae</taxon>
        <taxon>Lelliottia</taxon>
    </lineage>
</organism>